<reference evidence="1 2" key="1">
    <citation type="submission" date="2012-05" db="EMBL/GenBank/DDBJ databases">
        <title>Recombination and specialization in a pathogen metapopulation.</title>
        <authorList>
            <person name="Gardiner A."/>
            <person name="Kemen E."/>
            <person name="Schultz-Larsen T."/>
            <person name="MacLean D."/>
            <person name="Van Oosterhout C."/>
            <person name="Jones J.D.G."/>
        </authorList>
    </citation>
    <scope>NUCLEOTIDE SEQUENCE [LARGE SCALE GENOMIC DNA]</scope>
    <source>
        <strain evidence="1 2">Ac Nc2</strain>
    </source>
</reference>
<organism evidence="1 2">
    <name type="scientific">Albugo candida</name>
    <dbReference type="NCBI Taxonomy" id="65357"/>
    <lineage>
        <taxon>Eukaryota</taxon>
        <taxon>Sar</taxon>
        <taxon>Stramenopiles</taxon>
        <taxon>Oomycota</taxon>
        <taxon>Peronosporomycetes</taxon>
        <taxon>Albuginales</taxon>
        <taxon>Albuginaceae</taxon>
        <taxon>Albugo</taxon>
    </lineage>
</organism>
<dbReference type="InParanoid" id="A0A024GGD1"/>
<keyword evidence="2" id="KW-1185">Reference proteome</keyword>
<accession>A0A024GGD1</accession>
<name>A0A024GGD1_9STRA</name>
<gene>
    <name evidence="1" type="ORF">BN9_066790</name>
</gene>
<proteinExistence type="predicted"/>
<dbReference type="AlphaFoldDB" id="A0A024GGD1"/>
<evidence type="ECO:0000313" key="1">
    <source>
        <dbReference type="EMBL" id="CCI45769.1"/>
    </source>
</evidence>
<sequence>MHLPTQHLQCKNIVTRKPSRYDSVILPSVILYLVCSAEFNYLFIAHYIPLPAHAIFNSKFSSSVSCCRSTKRKILFRLADTSSIPSAYPFSAIATNKCTKQRFCSNCEVMILRNSIKSTRSGCQ</sequence>
<dbReference type="EMBL" id="CAIX01000107">
    <property type="protein sequence ID" value="CCI45769.1"/>
    <property type="molecule type" value="Genomic_DNA"/>
</dbReference>
<dbReference type="Proteomes" id="UP000053237">
    <property type="component" value="Unassembled WGS sequence"/>
</dbReference>
<evidence type="ECO:0000313" key="2">
    <source>
        <dbReference type="Proteomes" id="UP000053237"/>
    </source>
</evidence>
<comment type="caution">
    <text evidence="1">The sequence shown here is derived from an EMBL/GenBank/DDBJ whole genome shotgun (WGS) entry which is preliminary data.</text>
</comment>
<protein>
    <submittedName>
        <fullName evidence="1">Uncharacterized protein</fullName>
    </submittedName>
</protein>